<dbReference type="CDD" id="cd00590">
    <property type="entry name" value="RRM_SF"/>
    <property type="match status" value="1"/>
</dbReference>
<feature type="non-terminal residue" evidence="2">
    <location>
        <position position="1"/>
    </location>
</feature>
<dbReference type="GO" id="GO:0003676">
    <property type="term" value="F:nucleic acid binding"/>
    <property type="evidence" value="ECO:0007669"/>
    <property type="project" value="InterPro"/>
</dbReference>
<dbReference type="Proteomes" id="UP000324800">
    <property type="component" value="Unassembled WGS sequence"/>
</dbReference>
<dbReference type="AlphaFoldDB" id="A0A5J4WBU7"/>
<comment type="caution">
    <text evidence="2">The sequence shown here is derived from an EMBL/GenBank/DDBJ whole genome shotgun (WGS) entry which is preliminary data.</text>
</comment>
<feature type="compositionally biased region" description="Basic residues" evidence="1">
    <location>
        <begin position="103"/>
        <end position="112"/>
    </location>
</feature>
<protein>
    <recommendedName>
        <fullName evidence="4">RRM domain-containing protein</fullName>
    </recommendedName>
</protein>
<evidence type="ECO:0008006" key="4">
    <source>
        <dbReference type="Google" id="ProtNLM"/>
    </source>
</evidence>
<feature type="region of interest" description="Disordered" evidence="1">
    <location>
        <begin position="103"/>
        <end position="122"/>
    </location>
</feature>
<evidence type="ECO:0000313" key="2">
    <source>
        <dbReference type="EMBL" id="KAA6392371.1"/>
    </source>
</evidence>
<dbReference type="SUPFAM" id="SSF54928">
    <property type="entry name" value="RNA-binding domain, RBD"/>
    <property type="match status" value="1"/>
</dbReference>
<evidence type="ECO:0000313" key="3">
    <source>
        <dbReference type="Proteomes" id="UP000324800"/>
    </source>
</evidence>
<evidence type="ECO:0000256" key="1">
    <source>
        <dbReference type="SAM" id="MobiDB-lite"/>
    </source>
</evidence>
<proteinExistence type="predicted"/>
<dbReference type="EMBL" id="SNRW01002562">
    <property type="protein sequence ID" value="KAA6392371.1"/>
    <property type="molecule type" value="Genomic_DNA"/>
</dbReference>
<sequence length="155" mass="17444">NMSLKLINTDVNAKVKLMIFGISSIATRQKVTNELKDFHPSRVVLIKLCSTTNSQIAEVDFDSFDDEQDVVEKMNNREIVGSVIHAFIDGNMMEYQIQVPQMKHSRKTKKGRQKIDKSGLTTGGPAEKIDEVCILKCSLCKKIASERNSPQTKEE</sequence>
<organism evidence="2 3">
    <name type="scientific">Streblomastix strix</name>
    <dbReference type="NCBI Taxonomy" id="222440"/>
    <lineage>
        <taxon>Eukaryota</taxon>
        <taxon>Metamonada</taxon>
        <taxon>Preaxostyla</taxon>
        <taxon>Oxymonadida</taxon>
        <taxon>Streblomastigidae</taxon>
        <taxon>Streblomastix</taxon>
    </lineage>
</organism>
<reference evidence="2 3" key="1">
    <citation type="submission" date="2019-03" db="EMBL/GenBank/DDBJ databases">
        <title>Single cell metagenomics reveals metabolic interactions within the superorganism composed of flagellate Streblomastix strix and complex community of Bacteroidetes bacteria on its surface.</title>
        <authorList>
            <person name="Treitli S.C."/>
            <person name="Kolisko M."/>
            <person name="Husnik F."/>
            <person name="Keeling P."/>
            <person name="Hampl V."/>
        </authorList>
    </citation>
    <scope>NUCLEOTIDE SEQUENCE [LARGE SCALE GENOMIC DNA]</scope>
    <source>
        <strain evidence="2">ST1C</strain>
    </source>
</reference>
<name>A0A5J4WBU7_9EUKA</name>
<accession>A0A5J4WBU7</accession>
<dbReference type="InterPro" id="IPR035979">
    <property type="entry name" value="RBD_domain_sf"/>
</dbReference>
<gene>
    <name evidence="2" type="ORF">EZS28_012098</name>
</gene>